<sequence>MEFPNSLADFSTAVTGRSSFHVFSPGVKMVSVGVGTRSDWVRKSSPGSGTYIETDEAVLRRRQKQIDYGKNTIGYQHFVQQVPRMARQSGIHPCTPNKYKKYSRRSWDMQIKLWRRALHGWDPPGHEREELVTKMDLLSNLPNDWFDAQCIQENICKEVLGEQISGLSSSGPFNPLLQDTPSNREYFKEDVEDCPFDSWLLFCSHRISAQSVI</sequence>
<dbReference type="InterPro" id="IPR038294">
    <property type="entry name" value="SLBP_RNA_bind_sf"/>
</dbReference>
<dbReference type="GO" id="GO:0006398">
    <property type="term" value="P:mRNA 3'-end processing by stem-loop binding and cleavage"/>
    <property type="evidence" value="ECO:0007669"/>
    <property type="project" value="TreeGrafter"/>
</dbReference>
<keyword evidence="2" id="KW-0694">RNA-binding</keyword>
<evidence type="ECO:0000313" key="5">
    <source>
        <dbReference type="Proteomes" id="UP001474421"/>
    </source>
</evidence>
<dbReference type="EMBL" id="JAOTOJ010000002">
    <property type="protein sequence ID" value="KAK9406374.1"/>
    <property type="molecule type" value="Genomic_DNA"/>
</dbReference>
<evidence type="ECO:0000256" key="2">
    <source>
        <dbReference type="ARBA" id="ARBA00022884"/>
    </source>
</evidence>
<protein>
    <submittedName>
        <fullName evidence="4">Oocyte-specific histone RNA stem-loop-binding protein 2-like</fullName>
    </submittedName>
</protein>
<keyword evidence="5" id="KW-1185">Reference proteome</keyword>
<dbReference type="GO" id="GO:0051028">
    <property type="term" value="P:mRNA transport"/>
    <property type="evidence" value="ECO:0007669"/>
    <property type="project" value="TreeGrafter"/>
</dbReference>
<accession>A0AAW1BW45</accession>
<dbReference type="PANTHER" id="PTHR17408:SF11">
    <property type="entry name" value="STEM-LOOP BINDING PROTEIN-LIKE"/>
    <property type="match status" value="1"/>
</dbReference>
<gene>
    <name evidence="4" type="ORF">NXF25_005148</name>
</gene>
<evidence type="ECO:0000313" key="4">
    <source>
        <dbReference type="EMBL" id="KAK9406374.1"/>
    </source>
</evidence>
<dbReference type="Pfam" id="PF15247">
    <property type="entry name" value="SLBP_RNA_bind"/>
    <property type="match status" value="1"/>
</dbReference>
<dbReference type="AlphaFoldDB" id="A0AAW1BW45"/>
<evidence type="ECO:0000256" key="1">
    <source>
        <dbReference type="ARBA" id="ARBA00006151"/>
    </source>
</evidence>
<reference evidence="4 5" key="1">
    <citation type="journal article" date="2024" name="Proc. Natl. Acad. Sci. U.S.A.">
        <title>The genetic regulatory architecture and epigenomic basis for age-related changes in rattlesnake venom.</title>
        <authorList>
            <person name="Hogan M.P."/>
            <person name="Holding M.L."/>
            <person name="Nystrom G.S."/>
            <person name="Colston T.J."/>
            <person name="Bartlett D.A."/>
            <person name="Mason A.J."/>
            <person name="Ellsworth S.A."/>
            <person name="Rautsaw R.M."/>
            <person name="Lawrence K.C."/>
            <person name="Strickland J.L."/>
            <person name="He B."/>
            <person name="Fraser P."/>
            <person name="Margres M.J."/>
            <person name="Gilbert D.M."/>
            <person name="Gibbs H.L."/>
            <person name="Parkinson C.L."/>
            <person name="Rokyta D.R."/>
        </authorList>
    </citation>
    <scope>NUCLEOTIDE SEQUENCE [LARGE SCALE GENOMIC DNA]</scope>
    <source>
        <strain evidence="4">DRR0105</strain>
    </source>
</reference>
<dbReference type="GO" id="GO:0003729">
    <property type="term" value="F:mRNA binding"/>
    <property type="evidence" value="ECO:0007669"/>
    <property type="project" value="InterPro"/>
</dbReference>
<dbReference type="InterPro" id="IPR029344">
    <property type="entry name" value="SLBP_RNA_bind"/>
</dbReference>
<organism evidence="4 5">
    <name type="scientific">Crotalus adamanteus</name>
    <name type="common">Eastern diamondback rattlesnake</name>
    <dbReference type="NCBI Taxonomy" id="8729"/>
    <lineage>
        <taxon>Eukaryota</taxon>
        <taxon>Metazoa</taxon>
        <taxon>Chordata</taxon>
        <taxon>Craniata</taxon>
        <taxon>Vertebrata</taxon>
        <taxon>Euteleostomi</taxon>
        <taxon>Lepidosauria</taxon>
        <taxon>Squamata</taxon>
        <taxon>Bifurcata</taxon>
        <taxon>Unidentata</taxon>
        <taxon>Episquamata</taxon>
        <taxon>Toxicofera</taxon>
        <taxon>Serpentes</taxon>
        <taxon>Colubroidea</taxon>
        <taxon>Viperidae</taxon>
        <taxon>Crotalinae</taxon>
        <taxon>Crotalus</taxon>
    </lineage>
</organism>
<dbReference type="GO" id="GO:0071207">
    <property type="term" value="F:histone pre-mRNA stem-loop binding"/>
    <property type="evidence" value="ECO:0007669"/>
    <property type="project" value="TreeGrafter"/>
</dbReference>
<name>A0AAW1BW45_CROAD</name>
<evidence type="ECO:0000259" key="3">
    <source>
        <dbReference type="Pfam" id="PF15247"/>
    </source>
</evidence>
<dbReference type="FunFam" id="1.10.8.1120:FF:000001">
    <property type="entry name" value="Histone RNA hairpin-binding protein-like"/>
    <property type="match status" value="1"/>
</dbReference>
<dbReference type="Proteomes" id="UP001474421">
    <property type="component" value="Unassembled WGS sequence"/>
</dbReference>
<comment type="caution">
    <text evidence="4">The sequence shown here is derived from an EMBL/GenBank/DDBJ whole genome shotgun (WGS) entry which is preliminary data.</text>
</comment>
<dbReference type="Gene3D" id="1.10.8.1120">
    <property type="entry name" value="Histone RNA hairpin-binding protein RNA-binding domain"/>
    <property type="match status" value="1"/>
</dbReference>
<dbReference type="GO" id="GO:0005737">
    <property type="term" value="C:cytoplasm"/>
    <property type="evidence" value="ECO:0007669"/>
    <property type="project" value="TreeGrafter"/>
</dbReference>
<dbReference type="GO" id="GO:0071204">
    <property type="term" value="C:histone pre-mRNA 3'end processing complex"/>
    <property type="evidence" value="ECO:0007669"/>
    <property type="project" value="TreeGrafter"/>
</dbReference>
<comment type="similarity">
    <text evidence="1">Belongs to the SLBP family.</text>
</comment>
<dbReference type="InterPro" id="IPR026502">
    <property type="entry name" value="SLBP1/SLBP2"/>
</dbReference>
<feature type="domain" description="Histone RNA hairpin-binding protein RNA-binding" evidence="3">
    <location>
        <begin position="54"/>
        <end position="123"/>
    </location>
</feature>
<dbReference type="PANTHER" id="PTHR17408">
    <property type="entry name" value="HISTONE RNA HAIRPIN-BINDING PROTEIN"/>
    <property type="match status" value="1"/>
</dbReference>
<proteinExistence type="inferred from homology"/>